<feature type="domain" description="N-acetyltransferase" evidence="1">
    <location>
        <begin position="64"/>
        <end position="215"/>
    </location>
</feature>
<dbReference type="SUPFAM" id="SSF55729">
    <property type="entry name" value="Acyl-CoA N-acyltransferases (Nat)"/>
    <property type="match status" value="1"/>
</dbReference>
<dbReference type="EMBL" id="LZDD01000001">
    <property type="protein sequence ID" value="OJF72285.1"/>
    <property type="molecule type" value="Genomic_DNA"/>
</dbReference>
<comment type="caution">
    <text evidence="2">The sequence shown here is derived from an EMBL/GenBank/DDBJ whole genome shotgun (WGS) entry which is preliminary data.</text>
</comment>
<proteinExistence type="predicted"/>
<gene>
    <name evidence="2" type="ORF">A9Q68_01705</name>
</gene>
<dbReference type="AlphaFoldDB" id="A0A1L8MNP0"/>
<dbReference type="Pfam" id="PF00583">
    <property type="entry name" value="Acetyltransf_1"/>
    <property type="match status" value="1"/>
</dbReference>
<keyword evidence="2" id="KW-0808">Transferase</keyword>
<name>A0A1L8MNP0_9STRE</name>
<evidence type="ECO:0000313" key="3">
    <source>
        <dbReference type="Proteomes" id="UP000182015"/>
    </source>
</evidence>
<organism evidence="2 3">
    <name type="scientific">Streptococcus bovimastitidis</name>
    <dbReference type="NCBI Taxonomy" id="1856638"/>
    <lineage>
        <taxon>Bacteria</taxon>
        <taxon>Bacillati</taxon>
        <taxon>Bacillota</taxon>
        <taxon>Bacilli</taxon>
        <taxon>Lactobacillales</taxon>
        <taxon>Streptococcaceae</taxon>
        <taxon>Streptococcus</taxon>
    </lineage>
</organism>
<dbReference type="RefSeq" id="WP_071792940.1">
    <property type="nucleotide sequence ID" value="NZ_LZDD01000001.1"/>
</dbReference>
<dbReference type="Gene3D" id="3.40.630.30">
    <property type="match status" value="1"/>
</dbReference>
<protein>
    <submittedName>
        <fullName evidence="2">GNAT family acetyltransferase</fullName>
    </submittedName>
</protein>
<reference evidence="3" key="1">
    <citation type="submission" date="2016-06" db="EMBL/GenBank/DDBJ databases">
        <authorList>
            <person name="de Vries S.P.W."/>
            <person name="Hadjirin N.F."/>
            <person name="Lay E.M."/>
            <person name="Zadoks R.N."/>
            <person name="Peacock S.J."/>
            <person name="Parkhill J."/>
            <person name="Grant A.J."/>
            <person name="Mcdougall S."/>
            <person name="Holmes M.A."/>
        </authorList>
    </citation>
    <scope>NUCLEOTIDE SEQUENCE [LARGE SCALE GENOMIC DNA]</scope>
    <source>
        <strain evidence="3">NZ1587</strain>
    </source>
</reference>
<keyword evidence="3" id="KW-1185">Reference proteome</keyword>
<dbReference type="OrthoDB" id="423921at2"/>
<dbReference type="InterPro" id="IPR000182">
    <property type="entry name" value="GNAT_dom"/>
</dbReference>
<dbReference type="PROSITE" id="PS51186">
    <property type="entry name" value="GNAT"/>
    <property type="match status" value="1"/>
</dbReference>
<accession>A0A1L8MNP0</accession>
<dbReference type="Proteomes" id="UP000182015">
    <property type="component" value="Unassembled WGS sequence"/>
</dbReference>
<dbReference type="GO" id="GO:0016747">
    <property type="term" value="F:acyltransferase activity, transferring groups other than amino-acyl groups"/>
    <property type="evidence" value="ECO:0007669"/>
    <property type="project" value="InterPro"/>
</dbReference>
<sequence length="222" mass="25844">MEAKIQEILKRLDPQASAYFKEIIPEYQKGYIDYIYQSDICSVQKRRLKYMSKLFQIWQKKPWYYIMPMTQHSAEIIAKDWQYPEPYDFYNLAADPEDYAEMMDTELRQNSYFQVIRNGILFGFASFQEQGSELEIGLGMAPKWTGQSHGAAFLKAIEDYAQSNYQAQTFVLNVATFNSRAIKCYKNLGYQAETIFKQATNGSVYDFVKMTKAVEQGPSSKN</sequence>
<evidence type="ECO:0000259" key="1">
    <source>
        <dbReference type="PROSITE" id="PS51186"/>
    </source>
</evidence>
<dbReference type="STRING" id="1856638.A9Q68_01705"/>
<evidence type="ECO:0000313" key="2">
    <source>
        <dbReference type="EMBL" id="OJF72285.1"/>
    </source>
</evidence>
<dbReference type="InterPro" id="IPR016181">
    <property type="entry name" value="Acyl_CoA_acyltransferase"/>
</dbReference>